<dbReference type="SUPFAM" id="SSF54928">
    <property type="entry name" value="RNA-binding domain, RBD"/>
    <property type="match status" value="1"/>
</dbReference>
<dbReference type="Pfam" id="PF00076">
    <property type="entry name" value="RRM_1"/>
    <property type="match status" value="1"/>
</dbReference>
<organism evidence="4 5">
    <name type="scientific">Thamnocephalis sphaerospora</name>
    <dbReference type="NCBI Taxonomy" id="78915"/>
    <lineage>
        <taxon>Eukaryota</taxon>
        <taxon>Fungi</taxon>
        <taxon>Fungi incertae sedis</taxon>
        <taxon>Zoopagomycota</taxon>
        <taxon>Zoopagomycotina</taxon>
        <taxon>Zoopagomycetes</taxon>
        <taxon>Zoopagales</taxon>
        <taxon>Sigmoideomycetaceae</taxon>
        <taxon>Thamnocephalis</taxon>
    </lineage>
</organism>
<keyword evidence="5" id="KW-1185">Reference proteome</keyword>
<keyword evidence="1" id="KW-0694">RNA-binding</keyword>
<dbReference type="SMART" id="SM00360">
    <property type="entry name" value="RRM"/>
    <property type="match status" value="1"/>
</dbReference>
<dbReference type="PROSITE" id="PS50102">
    <property type="entry name" value="RRM"/>
    <property type="match status" value="1"/>
</dbReference>
<feature type="compositionally biased region" description="Basic and acidic residues" evidence="2">
    <location>
        <begin position="69"/>
        <end position="101"/>
    </location>
</feature>
<protein>
    <recommendedName>
        <fullName evidence="3">RRM domain-containing protein</fullName>
    </recommendedName>
</protein>
<dbReference type="GO" id="GO:0003723">
    <property type="term" value="F:RNA binding"/>
    <property type="evidence" value="ECO:0007669"/>
    <property type="project" value="UniProtKB-UniRule"/>
</dbReference>
<dbReference type="CDD" id="cd12363">
    <property type="entry name" value="RRM_TRA2"/>
    <property type="match status" value="1"/>
</dbReference>
<feature type="domain" description="RRM" evidence="3">
    <location>
        <begin position="125"/>
        <end position="203"/>
    </location>
</feature>
<dbReference type="PANTHER" id="PTHR48034">
    <property type="entry name" value="TRANSFORMER-2 SEX-DETERMINING PROTEIN-RELATED"/>
    <property type="match status" value="1"/>
</dbReference>
<dbReference type="Proteomes" id="UP000271241">
    <property type="component" value="Unassembled WGS sequence"/>
</dbReference>
<sequence>MADPMYDTSASPTQDDAYHERRSLRQYSPSPPPRSPTHQATASEHRRPSRSPPRRRSRSRSRSQSRQRYSRERSRYRSRSPDRRRDTSRGRGRSHDADEHGSFSASKYTPQAPPRRARENPTPAAVLGVFNLSYYTTEKDLEDIFAKYGELEKVVVVMDRKMQRSRGFAFIYFKNIEDATAAREGTNGMKLSDRELRVDFSVTQRAHDPTPGLYMGEREERRRDDRYTRRPRSRSRSRDRYRSRRDSPRRSYARSPRRTYEARSPPRYRRDRSYSR</sequence>
<evidence type="ECO:0000313" key="5">
    <source>
        <dbReference type="Proteomes" id="UP000271241"/>
    </source>
</evidence>
<gene>
    <name evidence="4" type="ORF">THASP1DRAFT_32749</name>
</gene>
<feature type="compositionally biased region" description="Basic and acidic residues" evidence="2">
    <location>
        <begin position="216"/>
        <end position="228"/>
    </location>
</feature>
<dbReference type="InterPro" id="IPR012677">
    <property type="entry name" value="Nucleotide-bd_a/b_plait_sf"/>
</dbReference>
<evidence type="ECO:0000259" key="3">
    <source>
        <dbReference type="PROSITE" id="PS50102"/>
    </source>
</evidence>
<feature type="region of interest" description="Disordered" evidence="2">
    <location>
        <begin position="1"/>
        <end position="122"/>
    </location>
</feature>
<evidence type="ECO:0000256" key="2">
    <source>
        <dbReference type="SAM" id="MobiDB-lite"/>
    </source>
</evidence>
<reference evidence="5" key="1">
    <citation type="journal article" date="2018" name="Nat. Microbiol.">
        <title>Leveraging single-cell genomics to expand the fungal tree of life.</title>
        <authorList>
            <person name="Ahrendt S.R."/>
            <person name="Quandt C.A."/>
            <person name="Ciobanu D."/>
            <person name="Clum A."/>
            <person name="Salamov A."/>
            <person name="Andreopoulos B."/>
            <person name="Cheng J.F."/>
            <person name="Woyke T."/>
            <person name="Pelin A."/>
            <person name="Henrissat B."/>
            <person name="Reynolds N.K."/>
            <person name="Benny G.L."/>
            <person name="Smith M.E."/>
            <person name="James T.Y."/>
            <person name="Grigoriev I.V."/>
        </authorList>
    </citation>
    <scope>NUCLEOTIDE SEQUENCE [LARGE SCALE GENOMIC DNA]</scope>
    <source>
        <strain evidence="5">RSA 1356</strain>
    </source>
</reference>
<dbReference type="InterPro" id="IPR050441">
    <property type="entry name" value="RBM"/>
</dbReference>
<dbReference type="STRING" id="78915.A0A4P9XIA4"/>
<dbReference type="InterPro" id="IPR000504">
    <property type="entry name" value="RRM_dom"/>
</dbReference>
<feature type="compositionally biased region" description="Basic and acidic residues" evidence="2">
    <location>
        <begin position="236"/>
        <end position="249"/>
    </location>
</feature>
<evidence type="ECO:0000313" key="4">
    <source>
        <dbReference type="EMBL" id="RKP05413.1"/>
    </source>
</evidence>
<dbReference type="EMBL" id="KZ993138">
    <property type="protein sequence ID" value="RKP05413.1"/>
    <property type="molecule type" value="Genomic_DNA"/>
</dbReference>
<name>A0A4P9XIA4_9FUNG</name>
<proteinExistence type="predicted"/>
<dbReference type="InterPro" id="IPR035979">
    <property type="entry name" value="RBD_domain_sf"/>
</dbReference>
<accession>A0A4P9XIA4</accession>
<dbReference type="Gene3D" id="3.30.70.330">
    <property type="match status" value="1"/>
</dbReference>
<dbReference type="OrthoDB" id="439808at2759"/>
<dbReference type="AlphaFoldDB" id="A0A4P9XIA4"/>
<feature type="region of interest" description="Disordered" evidence="2">
    <location>
        <begin position="201"/>
        <end position="276"/>
    </location>
</feature>
<evidence type="ECO:0000256" key="1">
    <source>
        <dbReference type="PROSITE-ProRule" id="PRU00176"/>
    </source>
</evidence>
<feature type="compositionally biased region" description="Basic residues" evidence="2">
    <location>
        <begin position="47"/>
        <end position="65"/>
    </location>
</feature>